<gene>
    <name evidence="2" type="ORF">ISALK_01005</name>
</gene>
<dbReference type="AlphaFoldDB" id="A0AA43XIY2"/>
<evidence type="ECO:0000256" key="1">
    <source>
        <dbReference type="SAM" id="Coils"/>
    </source>
</evidence>
<reference evidence="2 3" key="1">
    <citation type="submission" date="2019-04" db="EMBL/GenBank/DDBJ databases">
        <title>Isachenkonia alkalipeptolytica gen. nov. sp. nov. a new anaerobic, alkiliphilic organothrophic bacterium capable to reduce synthesized ferrihydrite isolated from a soda lake.</title>
        <authorList>
            <person name="Toshchakov S.V."/>
            <person name="Zavarzina D.G."/>
            <person name="Zhilina T.N."/>
            <person name="Kostrikina N.A."/>
            <person name="Kublanov I.V."/>
        </authorList>
    </citation>
    <scope>NUCLEOTIDE SEQUENCE [LARGE SCALE GENOMIC DNA]</scope>
    <source>
        <strain evidence="2 3">Z-1701</strain>
    </source>
</reference>
<keyword evidence="3" id="KW-1185">Reference proteome</keyword>
<sequence>MTLKEVLEEQIKSSQNDISFYEEQLKRLPKGTFHSIIINGNRVNYLKDYDDRGKRVERTVDEEELEIVNRQLQMRNQIEQWLHELKEEIEAAENTIHYIRKDNK</sequence>
<dbReference type="EMBL" id="SUMG01000001">
    <property type="protein sequence ID" value="NBG87069.1"/>
    <property type="molecule type" value="Genomic_DNA"/>
</dbReference>
<name>A0AA43XIY2_9CLOT</name>
<dbReference type="RefSeq" id="WP_160718373.1">
    <property type="nucleotide sequence ID" value="NZ_SUMG01000001.1"/>
</dbReference>
<accession>A0AA43XIY2</accession>
<protein>
    <submittedName>
        <fullName evidence="2">Uncharacterized protein</fullName>
    </submittedName>
</protein>
<comment type="caution">
    <text evidence="2">The sequence shown here is derived from an EMBL/GenBank/DDBJ whole genome shotgun (WGS) entry which is preliminary data.</text>
</comment>
<dbReference type="Proteomes" id="UP000449710">
    <property type="component" value="Unassembled WGS sequence"/>
</dbReference>
<feature type="coiled-coil region" evidence="1">
    <location>
        <begin position="4"/>
        <end position="102"/>
    </location>
</feature>
<evidence type="ECO:0000313" key="2">
    <source>
        <dbReference type="EMBL" id="NBG87069.1"/>
    </source>
</evidence>
<keyword evidence="1" id="KW-0175">Coiled coil</keyword>
<evidence type="ECO:0000313" key="3">
    <source>
        <dbReference type="Proteomes" id="UP000449710"/>
    </source>
</evidence>
<proteinExistence type="predicted"/>
<organism evidence="2 3">
    <name type="scientific">Isachenkonia alkalipeptolytica</name>
    <dbReference type="NCBI Taxonomy" id="2565777"/>
    <lineage>
        <taxon>Bacteria</taxon>
        <taxon>Bacillati</taxon>
        <taxon>Bacillota</taxon>
        <taxon>Clostridia</taxon>
        <taxon>Eubacteriales</taxon>
        <taxon>Clostridiaceae</taxon>
        <taxon>Isachenkonia</taxon>
    </lineage>
</organism>